<feature type="region of interest" description="Disordered" evidence="1">
    <location>
        <begin position="146"/>
        <end position="165"/>
    </location>
</feature>
<feature type="compositionally biased region" description="Low complexity" evidence="1">
    <location>
        <begin position="464"/>
        <end position="476"/>
    </location>
</feature>
<reference evidence="2" key="1">
    <citation type="submission" date="2022-07" db="EMBL/GenBank/DDBJ databases">
        <title>Genome analysis of Parmales, a sister group of diatoms, reveals the evolutionary specialization of diatoms from phago-mixotrophs to photoautotrophs.</title>
        <authorList>
            <person name="Ban H."/>
            <person name="Sato S."/>
            <person name="Yoshikawa S."/>
            <person name="Kazumasa Y."/>
            <person name="Nakamura Y."/>
            <person name="Ichinomiya M."/>
            <person name="Saitoh K."/>
            <person name="Sato N."/>
            <person name="Blanc-Mathieu R."/>
            <person name="Endo H."/>
            <person name="Kuwata A."/>
            <person name="Ogata H."/>
        </authorList>
    </citation>
    <scope>NUCLEOTIDE SEQUENCE</scope>
</reference>
<gene>
    <name evidence="2" type="ORF">TrRE_jg12524</name>
</gene>
<proteinExistence type="predicted"/>
<evidence type="ECO:0000313" key="2">
    <source>
        <dbReference type="EMBL" id="GMH51158.1"/>
    </source>
</evidence>
<name>A0A9W6ZHI9_9STRA</name>
<evidence type="ECO:0000256" key="1">
    <source>
        <dbReference type="SAM" id="MobiDB-lite"/>
    </source>
</evidence>
<dbReference type="OrthoDB" id="207099at2759"/>
<dbReference type="Gene3D" id="3.30.710.10">
    <property type="entry name" value="Potassium Channel Kv1.1, Chain A"/>
    <property type="match status" value="1"/>
</dbReference>
<dbReference type="SUPFAM" id="SSF54695">
    <property type="entry name" value="POZ domain"/>
    <property type="match status" value="1"/>
</dbReference>
<organism evidence="2 3">
    <name type="scientific">Triparma retinervis</name>
    <dbReference type="NCBI Taxonomy" id="2557542"/>
    <lineage>
        <taxon>Eukaryota</taxon>
        <taxon>Sar</taxon>
        <taxon>Stramenopiles</taxon>
        <taxon>Ochrophyta</taxon>
        <taxon>Bolidophyceae</taxon>
        <taxon>Parmales</taxon>
        <taxon>Triparmaceae</taxon>
        <taxon>Triparma</taxon>
    </lineage>
</organism>
<feature type="compositionally biased region" description="Basic and acidic residues" evidence="1">
    <location>
        <begin position="370"/>
        <end position="413"/>
    </location>
</feature>
<feature type="region of interest" description="Disordered" evidence="1">
    <location>
        <begin position="104"/>
        <end position="141"/>
    </location>
</feature>
<sequence length="730" mass="80073">MNELVDSVSMIDSSIEPVEPPVEGVNEEIVLPADEGVSAISVEQQPPHPTVTDGETTPPTSEEVPAVGDPPIPETSFDNSIRSSTVEEGGDLVVPPSHLAEGLTSQEVGGREAAGSQVEAGEGPSTGHVEKGESKEPDAKGAGFTITAASPREGGTPTSSSPPKLDTLNIKVGSYPYEVTPSIFLRVPDGLLARIFAPSKTALLRSTKLNLERERGDLFRHVISWYRDGDLDEEWLRGEEGEEGVEALKEEAKFFGVYAEMFPKFKRTTKAAEVGQVEKGPEGVGEAGEVGEEGMGEHNVPLGMKQIGRKQSLRRKIMKDEVQEIDNVKSDIVQNDHQDNHQGDHQDDHQDDHHRVIHRLDLGEEMSEEDANHKKWLNSEKERKNRIRIERGDKPLTPVEEEREKLATAEEGKRAKKKSPRAHKEGKGGRGGKKGQRGEQNATSPTKKPSPPKRKSPRKEPSPRAEVVPTEAAAAPVAPPKPSTKKMRSPRSAVLKTSEAAEKTKPTITNTVVIPKPQDQKPEVYNFVRPLLLPISPSRPYTITLSPRASLRLLTVRGEGRLIMSAGNLKEKRVVCDKGVLFDSSTEMFKGQGERTKLLKDLPGGHMYEFVVEGGSLEIQAEKMYTFEEHEKVEEGEGEEVGVGIKLPRIEAARSSYNMLLSSSSITTLNTNHTTDLNINLSIIISTRPNTSSTRRNTSSTRLNTSSTRRNTTTLLSTRPITRLRTMVSP</sequence>
<feature type="region of interest" description="Disordered" evidence="1">
    <location>
        <begin position="33"/>
        <end position="79"/>
    </location>
</feature>
<accession>A0A9W6ZHI9</accession>
<keyword evidence="3" id="KW-1185">Reference proteome</keyword>
<feature type="region of interest" description="Disordered" evidence="1">
    <location>
        <begin position="362"/>
        <end position="504"/>
    </location>
</feature>
<dbReference type="InterPro" id="IPR011333">
    <property type="entry name" value="SKP1/BTB/POZ_sf"/>
</dbReference>
<dbReference type="Proteomes" id="UP001165082">
    <property type="component" value="Unassembled WGS sequence"/>
</dbReference>
<feature type="region of interest" description="Disordered" evidence="1">
    <location>
        <begin position="278"/>
        <end position="300"/>
    </location>
</feature>
<comment type="caution">
    <text evidence="2">The sequence shown here is derived from an EMBL/GenBank/DDBJ whole genome shotgun (WGS) entry which is preliminary data.</text>
</comment>
<feature type="compositionally biased region" description="Basic and acidic residues" evidence="1">
    <location>
        <begin position="128"/>
        <end position="139"/>
    </location>
</feature>
<feature type="region of interest" description="Disordered" evidence="1">
    <location>
        <begin position="689"/>
        <end position="712"/>
    </location>
</feature>
<protein>
    <submittedName>
        <fullName evidence="2">Uncharacterized protein</fullName>
    </submittedName>
</protein>
<feature type="compositionally biased region" description="Low complexity" evidence="1">
    <location>
        <begin position="438"/>
        <end position="447"/>
    </location>
</feature>
<dbReference type="AlphaFoldDB" id="A0A9W6ZHI9"/>
<evidence type="ECO:0000313" key="3">
    <source>
        <dbReference type="Proteomes" id="UP001165082"/>
    </source>
</evidence>
<dbReference type="EMBL" id="BRXZ01000695">
    <property type="protein sequence ID" value="GMH51158.1"/>
    <property type="molecule type" value="Genomic_DNA"/>
</dbReference>